<dbReference type="Proteomes" id="UP001493487">
    <property type="component" value="Unassembled WGS sequence"/>
</dbReference>
<evidence type="ECO:0000256" key="1">
    <source>
        <dbReference type="ARBA" id="ARBA00022603"/>
    </source>
</evidence>
<dbReference type="SUPFAM" id="SSF53335">
    <property type="entry name" value="S-adenosyl-L-methionine-dependent methyltransferases"/>
    <property type="match status" value="1"/>
</dbReference>
<dbReference type="InterPro" id="IPR029063">
    <property type="entry name" value="SAM-dependent_MTases_sf"/>
</dbReference>
<keyword evidence="2" id="KW-0808">Transferase</keyword>
<organism evidence="5 6">
    <name type="scientific">Cohnella silvisoli</name>
    <dbReference type="NCBI Taxonomy" id="2873699"/>
    <lineage>
        <taxon>Bacteria</taxon>
        <taxon>Bacillati</taxon>
        <taxon>Bacillota</taxon>
        <taxon>Bacilli</taxon>
        <taxon>Bacillales</taxon>
        <taxon>Paenibacillaceae</taxon>
        <taxon>Cohnella</taxon>
    </lineage>
</organism>
<evidence type="ECO:0000313" key="6">
    <source>
        <dbReference type="Proteomes" id="UP001493487"/>
    </source>
</evidence>
<comment type="caution">
    <text evidence="5">The sequence shown here is derived from an EMBL/GenBank/DDBJ whole genome shotgun (WGS) entry which is preliminary data.</text>
</comment>
<keyword evidence="1" id="KW-0489">Methyltransferase</keyword>
<keyword evidence="6" id="KW-1185">Reference proteome</keyword>
<evidence type="ECO:0000259" key="4">
    <source>
        <dbReference type="Pfam" id="PF01555"/>
    </source>
</evidence>
<evidence type="ECO:0000313" key="5">
    <source>
        <dbReference type="EMBL" id="MEQ4485237.1"/>
    </source>
</evidence>
<dbReference type="InterPro" id="IPR002941">
    <property type="entry name" value="DNA_methylase_N4/N6"/>
</dbReference>
<keyword evidence="3" id="KW-0680">Restriction system</keyword>
<protein>
    <recommendedName>
        <fullName evidence="4">DNA methylase N-4/N-6 domain-containing protein</fullName>
    </recommendedName>
</protein>
<dbReference type="Gene3D" id="3.40.50.150">
    <property type="entry name" value="Vaccinia Virus protein VP39"/>
    <property type="match status" value="1"/>
</dbReference>
<evidence type="ECO:0000256" key="3">
    <source>
        <dbReference type="ARBA" id="ARBA00022747"/>
    </source>
</evidence>
<reference evidence="5 6" key="1">
    <citation type="journal article" date="2023" name="Genome Announc.">
        <title>Pan-Genome Analyses of the Genus Cohnella and Proposal of the Novel Species Cohnella silvisoli sp. nov., Isolated from Forest Soil.</title>
        <authorList>
            <person name="Wang C."/>
            <person name="Mao L."/>
            <person name="Bao G."/>
            <person name="Zhu H."/>
        </authorList>
    </citation>
    <scope>NUCLEOTIDE SEQUENCE [LARGE SCALE GENOMIC DNA]</scope>
    <source>
        <strain evidence="5 6">NL03-T5-1</strain>
    </source>
</reference>
<accession>A0ABV1KZK3</accession>
<sequence>MPDEYADVAIVDSPYGIDFHSNFRKVSSLSTTEGIANDGKDNAGFLAEVIAEIHRILKPNSHIYWFTRWDKVPEHQPLLERHFSIKNSLIWMKNNWSMGDLFRAYAGQYENIIFAQKGRRLLNEVAQLNAPERSAA</sequence>
<dbReference type="Pfam" id="PF01555">
    <property type="entry name" value="N6_N4_Mtase"/>
    <property type="match status" value="1"/>
</dbReference>
<dbReference type="RefSeq" id="WP_232187330.1">
    <property type="nucleotide sequence ID" value="NZ_JAIOAP010000012.1"/>
</dbReference>
<feature type="domain" description="DNA methylase N-4/N-6" evidence="4">
    <location>
        <begin position="7"/>
        <end position="121"/>
    </location>
</feature>
<dbReference type="EMBL" id="JASKHM010000014">
    <property type="protein sequence ID" value="MEQ4485237.1"/>
    <property type="molecule type" value="Genomic_DNA"/>
</dbReference>
<evidence type="ECO:0000256" key="2">
    <source>
        <dbReference type="ARBA" id="ARBA00022679"/>
    </source>
</evidence>
<proteinExistence type="predicted"/>
<name>A0ABV1KZK3_9BACL</name>
<gene>
    <name evidence="5" type="ORF">QJS35_22880</name>
</gene>